<keyword evidence="4" id="KW-0963">Cytoplasm</keyword>
<evidence type="ECO:0000256" key="6">
    <source>
        <dbReference type="ARBA" id="ARBA00022728"/>
    </source>
</evidence>
<dbReference type="FunFam" id="2.30.30.100:FF:000013">
    <property type="entry name" value="Small nuclear ribonucleoprotein E"/>
    <property type="match status" value="1"/>
</dbReference>
<dbReference type="Gene3D" id="3.30.710.10">
    <property type="entry name" value="Potassium Channel Kv1.1, Chain A"/>
    <property type="match status" value="1"/>
</dbReference>
<proteinExistence type="inferred from homology"/>
<feature type="domain" description="BTB" evidence="14">
    <location>
        <begin position="43"/>
        <end position="111"/>
    </location>
</feature>
<keyword evidence="17" id="KW-1185">Reference proteome</keyword>
<evidence type="ECO:0000256" key="11">
    <source>
        <dbReference type="ARBA" id="ARBA00030143"/>
    </source>
</evidence>
<dbReference type="GO" id="GO:0005829">
    <property type="term" value="C:cytosol"/>
    <property type="evidence" value="ECO:0007669"/>
    <property type="project" value="UniProtKB-SubCell"/>
</dbReference>
<dbReference type="SUPFAM" id="SSF54695">
    <property type="entry name" value="POZ domain"/>
    <property type="match status" value="1"/>
</dbReference>
<feature type="domain" description="TLDc" evidence="15">
    <location>
        <begin position="383"/>
        <end position="556"/>
    </location>
</feature>
<dbReference type="SMART" id="SM00584">
    <property type="entry name" value="TLDc"/>
    <property type="match status" value="1"/>
</dbReference>
<dbReference type="Pfam" id="PF07707">
    <property type="entry name" value="BACK"/>
    <property type="match status" value="1"/>
</dbReference>
<dbReference type="EMBL" id="ADTU01001480">
    <property type="status" value="NOT_ANNOTATED_CDS"/>
    <property type="molecule type" value="Genomic_DNA"/>
</dbReference>
<keyword evidence="6" id="KW-0747">Spliceosome</keyword>
<reference evidence="16" key="2">
    <citation type="submission" date="2016-04" db="UniProtKB">
        <authorList>
            <consortium name="EnsemblMetazoa"/>
        </authorList>
    </citation>
    <scope>IDENTIFICATION</scope>
</reference>
<dbReference type="Gene3D" id="1.25.40.420">
    <property type="match status" value="1"/>
</dbReference>
<dbReference type="PROSITE" id="PS50097">
    <property type="entry name" value="BTB"/>
    <property type="match status" value="1"/>
</dbReference>
<evidence type="ECO:0000256" key="12">
    <source>
        <dbReference type="ARBA" id="ARBA00058057"/>
    </source>
</evidence>
<dbReference type="Pfam" id="PF01423">
    <property type="entry name" value="LSM"/>
    <property type="match status" value="1"/>
</dbReference>
<dbReference type="PROSITE" id="PS51886">
    <property type="entry name" value="TLDC"/>
    <property type="match status" value="1"/>
</dbReference>
<name>A0A158NP08_ATTCE</name>
<dbReference type="Pfam" id="PF00651">
    <property type="entry name" value="BTB"/>
    <property type="match status" value="1"/>
</dbReference>
<dbReference type="InParanoid" id="A0A158NP08"/>
<keyword evidence="9" id="KW-0539">Nucleus</keyword>
<sequence length="564" mass="63430">MGTRAVAVAAAAGAAGMSGEAGLAGVPRLLEDLARLSEDKDSADIVFLLGRDETPVYAHRIILQARCKNFTAAKRLGTAGNPTPVRMPHAHPETFRQFIRYIYTGMVGIRVTTNHKVAPRMEPITSVLHQLQLFLNTDAKMSYKGPQKVQKVMVQPINLIFRYLQNRSRVQVWLFENVNLRIEGHIVGFDEYMNLVLDDAEEYHQKTKNRKPLGGKAACSSFIEKCFAFIGENAMDTVKTTAFCNLPKDALVKLISSDYLGLEEEDVWRAVLNWAKYQAGVTQPTQHWTEEERMRVCQHLSGVINHVRLLLIDSQVFAEEVEPTGAVPIEMSLERYEFFNPDRSSGSKFLRYRYAALPNKYSEVCSDKRLQPRVSPFLFPGSQILSRDKVGFQRVLNQWYGVSKQSWRLVYRASTHGYSAASFHRHCDNVCPTYVIVLGVRGEICGGFSDVPWGKTNSKAQYIASEKSFLFTLTNNQDVPPTKFDIVKKSFAICYHPDIGPIFGAGADLLIASNCNVNKESYSNLPHSYDGDHASNQLLMGDYHFSVIDYEVFTPSHPAPKSNH</sequence>
<evidence type="ECO:0000256" key="10">
    <source>
        <dbReference type="ARBA" id="ARBA00023274"/>
    </source>
</evidence>
<dbReference type="InterPro" id="IPR010920">
    <property type="entry name" value="LSM_dom_sf"/>
</dbReference>
<evidence type="ECO:0000313" key="16">
    <source>
        <dbReference type="EnsemblMetazoa" id="XP_012059266.1"/>
    </source>
</evidence>
<evidence type="ECO:0000256" key="7">
    <source>
        <dbReference type="ARBA" id="ARBA00022884"/>
    </source>
</evidence>
<keyword evidence="8" id="KW-0508">mRNA splicing</keyword>
<evidence type="ECO:0000256" key="13">
    <source>
        <dbReference type="ARBA" id="ARBA00071875"/>
    </source>
</evidence>
<dbReference type="EMBL" id="ADTU01001478">
    <property type="status" value="NOT_ANNOTATED_CDS"/>
    <property type="molecule type" value="Genomic_DNA"/>
</dbReference>
<dbReference type="OrthoDB" id="25620at2759"/>
<keyword evidence="5" id="KW-0507">mRNA processing</keyword>
<evidence type="ECO:0000259" key="14">
    <source>
        <dbReference type="PROSITE" id="PS50097"/>
    </source>
</evidence>
<dbReference type="eggNOG" id="KOG4350">
    <property type="taxonomic scope" value="Eukaryota"/>
</dbReference>
<dbReference type="InterPro" id="IPR006571">
    <property type="entry name" value="TLDc_dom"/>
</dbReference>
<reference evidence="17" key="1">
    <citation type="journal article" date="2011" name="PLoS Genet.">
        <title>The genome sequence of the leaf-cutter ant Atta cephalotes reveals insights into its obligate symbiotic lifestyle.</title>
        <authorList>
            <person name="Suen G."/>
            <person name="Teiling C."/>
            <person name="Li L."/>
            <person name="Holt C."/>
            <person name="Abouheif E."/>
            <person name="Bornberg-Bauer E."/>
            <person name="Bouffard P."/>
            <person name="Caldera E.J."/>
            <person name="Cash E."/>
            <person name="Cavanaugh A."/>
            <person name="Denas O."/>
            <person name="Elhaik E."/>
            <person name="Fave M.J."/>
            <person name="Gadau J."/>
            <person name="Gibson J.D."/>
            <person name="Graur D."/>
            <person name="Grubbs K.J."/>
            <person name="Hagen D.E."/>
            <person name="Harkins T.T."/>
            <person name="Helmkampf M."/>
            <person name="Hu H."/>
            <person name="Johnson B.R."/>
            <person name="Kim J."/>
            <person name="Marsh S.E."/>
            <person name="Moeller J.A."/>
            <person name="Munoz-Torres M.C."/>
            <person name="Murphy M.C."/>
            <person name="Naughton M.C."/>
            <person name="Nigam S."/>
            <person name="Overson R."/>
            <person name="Rajakumar R."/>
            <person name="Reese J.T."/>
            <person name="Scott J.J."/>
            <person name="Smith C.R."/>
            <person name="Tao S."/>
            <person name="Tsutsui N.D."/>
            <person name="Viljakainen L."/>
            <person name="Wissler L."/>
            <person name="Yandell M.D."/>
            <person name="Zimmer F."/>
            <person name="Taylor J."/>
            <person name="Slater S.C."/>
            <person name="Clifton S.W."/>
            <person name="Warren W.C."/>
            <person name="Elsik C.G."/>
            <person name="Smith C.D."/>
            <person name="Weinstock G.M."/>
            <person name="Gerardo N.M."/>
            <person name="Currie C.R."/>
        </authorList>
    </citation>
    <scope>NUCLEOTIDE SEQUENCE [LARGE SCALE GENOMIC DNA]</scope>
</reference>
<evidence type="ECO:0000256" key="9">
    <source>
        <dbReference type="ARBA" id="ARBA00023242"/>
    </source>
</evidence>
<comment type="subcellular location">
    <subcellularLocation>
        <location evidence="2">Cytoplasm</location>
        <location evidence="2">Cytosol</location>
    </subcellularLocation>
    <subcellularLocation>
        <location evidence="1">Nucleus</location>
    </subcellularLocation>
</comment>
<dbReference type="SMART" id="SM00651">
    <property type="entry name" value="Sm"/>
    <property type="match status" value="1"/>
</dbReference>
<dbReference type="SUPFAM" id="SSF50182">
    <property type="entry name" value="Sm-like ribonucleoproteins"/>
    <property type="match status" value="1"/>
</dbReference>
<evidence type="ECO:0000256" key="8">
    <source>
        <dbReference type="ARBA" id="ARBA00023187"/>
    </source>
</evidence>
<dbReference type="InterPro" id="IPR001163">
    <property type="entry name" value="Sm_dom_euk/arc"/>
</dbReference>
<dbReference type="FunCoup" id="A0A158NP08">
    <property type="interactions" value="3"/>
</dbReference>
<dbReference type="PANTHER" id="PTHR11193">
    <property type="entry name" value="SMALL NUCLEAR RIBONUCLEOPROTEIN E"/>
    <property type="match status" value="1"/>
</dbReference>
<dbReference type="Proteomes" id="UP000005205">
    <property type="component" value="Unassembled WGS sequence"/>
</dbReference>
<comment type="function">
    <text evidence="12">Plays a role in pre-mRNA splicing as a core component of the spliceosomal U1, U2, U4 and U5 small nuclear ribonucleoproteins (snRNPs), the building blocks of the spliceosome.</text>
</comment>
<evidence type="ECO:0000256" key="5">
    <source>
        <dbReference type="ARBA" id="ARBA00022664"/>
    </source>
</evidence>
<keyword evidence="7" id="KW-0694">RNA-binding</keyword>
<evidence type="ECO:0000256" key="2">
    <source>
        <dbReference type="ARBA" id="ARBA00004514"/>
    </source>
</evidence>
<dbReference type="STRING" id="12957.A0A158NP08"/>
<accession>A0A158NP08</accession>
<dbReference type="GO" id="GO:0005681">
    <property type="term" value="C:spliceosomal complex"/>
    <property type="evidence" value="ECO:0007669"/>
    <property type="project" value="UniProtKB-KW"/>
</dbReference>
<evidence type="ECO:0000259" key="15">
    <source>
        <dbReference type="PROSITE" id="PS51886"/>
    </source>
</evidence>
<dbReference type="EnsemblMetazoa" id="XM_012203876.1">
    <property type="protein sequence ID" value="XP_012059266.1"/>
    <property type="gene ID" value="LOC105622454"/>
</dbReference>
<dbReference type="GO" id="GO:0003723">
    <property type="term" value="F:RNA binding"/>
    <property type="evidence" value="ECO:0007669"/>
    <property type="project" value="UniProtKB-KW"/>
</dbReference>
<dbReference type="GO" id="GO:0000398">
    <property type="term" value="P:mRNA splicing, via spliceosome"/>
    <property type="evidence" value="ECO:0007669"/>
    <property type="project" value="InterPro"/>
</dbReference>
<dbReference type="InterPro" id="IPR000210">
    <property type="entry name" value="BTB/POZ_dom"/>
</dbReference>
<dbReference type="InterPro" id="IPR011705">
    <property type="entry name" value="BACK"/>
</dbReference>
<dbReference type="AlphaFoldDB" id="A0A158NP08"/>
<dbReference type="InterPro" id="IPR027078">
    <property type="entry name" value="snRNP-E"/>
</dbReference>
<comment type="similarity">
    <text evidence="3">Belongs to the snRNP Sm proteins family.</text>
</comment>
<dbReference type="Gene3D" id="2.30.30.100">
    <property type="match status" value="1"/>
</dbReference>
<evidence type="ECO:0000256" key="4">
    <source>
        <dbReference type="ARBA" id="ARBA00022490"/>
    </source>
</evidence>
<protein>
    <recommendedName>
        <fullName evidence="13">Probable small nuclear ribonucleoprotein E</fullName>
    </recommendedName>
    <alternativeName>
        <fullName evidence="11">Sm protein E</fullName>
    </alternativeName>
</protein>
<dbReference type="KEGG" id="acep:105622454"/>
<gene>
    <name evidence="16" type="primary">105622454</name>
</gene>
<dbReference type="InterPro" id="IPR011333">
    <property type="entry name" value="SKP1/BTB/POZ_sf"/>
</dbReference>
<evidence type="ECO:0000313" key="17">
    <source>
        <dbReference type="Proteomes" id="UP000005205"/>
    </source>
</evidence>
<dbReference type="EMBL" id="ADTU01001479">
    <property type="status" value="NOT_ANNOTATED_CDS"/>
    <property type="molecule type" value="Genomic_DNA"/>
</dbReference>
<dbReference type="CDD" id="cd01718">
    <property type="entry name" value="Sm_E"/>
    <property type="match status" value="1"/>
</dbReference>
<keyword evidence="10" id="KW-0687">Ribonucleoprotein</keyword>
<dbReference type="SMART" id="SM00875">
    <property type="entry name" value="BACK"/>
    <property type="match status" value="1"/>
</dbReference>
<evidence type="ECO:0000256" key="3">
    <source>
        <dbReference type="ARBA" id="ARBA00006850"/>
    </source>
</evidence>
<organism evidence="16 17">
    <name type="scientific">Atta cephalotes</name>
    <name type="common">Leafcutter ant</name>
    <dbReference type="NCBI Taxonomy" id="12957"/>
    <lineage>
        <taxon>Eukaryota</taxon>
        <taxon>Metazoa</taxon>
        <taxon>Ecdysozoa</taxon>
        <taxon>Arthropoda</taxon>
        <taxon>Hexapoda</taxon>
        <taxon>Insecta</taxon>
        <taxon>Pterygota</taxon>
        <taxon>Neoptera</taxon>
        <taxon>Endopterygota</taxon>
        <taxon>Hymenoptera</taxon>
        <taxon>Apocrita</taxon>
        <taxon>Aculeata</taxon>
        <taxon>Formicoidea</taxon>
        <taxon>Formicidae</taxon>
        <taxon>Myrmicinae</taxon>
        <taxon>Atta</taxon>
    </lineage>
</organism>
<dbReference type="Pfam" id="PF07534">
    <property type="entry name" value="TLD"/>
    <property type="match status" value="1"/>
</dbReference>
<evidence type="ECO:0000256" key="1">
    <source>
        <dbReference type="ARBA" id="ARBA00004123"/>
    </source>
</evidence>